<dbReference type="AlphaFoldDB" id="A0A9D4IBE1"/>
<feature type="region of interest" description="Disordered" evidence="1">
    <location>
        <begin position="50"/>
        <end position="77"/>
    </location>
</feature>
<dbReference type="Gene3D" id="3.90.70.80">
    <property type="match status" value="1"/>
</dbReference>
<dbReference type="EMBL" id="JAIWYP010000009">
    <property type="protein sequence ID" value="KAH3769041.1"/>
    <property type="molecule type" value="Genomic_DNA"/>
</dbReference>
<feature type="region of interest" description="Disordered" evidence="1">
    <location>
        <begin position="93"/>
        <end position="113"/>
    </location>
</feature>
<feature type="region of interest" description="Disordered" evidence="1">
    <location>
        <begin position="149"/>
        <end position="202"/>
    </location>
</feature>
<reference evidence="3" key="2">
    <citation type="submission" date="2020-11" db="EMBL/GenBank/DDBJ databases">
        <authorList>
            <person name="McCartney M.A."/>
            <person name="Auch B."/>
            <person name="Kono T."/>
            <person name="Mallez S."/>
            <person name="Becker A."/>
            <person name="Gohl D.M."/>
            <person name="Silverstein K.A.T."/>
            <person name="Koren S."/>
            <person name="Bechman K.B."/>
            <person name="Herman A."/>
            <person name="Abrahante J.E."/>
            <person name="Garbe J."/>
        </authorList>
    </citation>
    <scope>NUCLEOTIDE SEQUENCE</scope>
    <source>
        <strain evidence="3">Duluth1</strain>
        <tissue evidence="3">Whole animal</tissue>
    </source>
</reference>
<evidence type="ECO:0000313" key="4">
    <source>
        <dbReference type="Proteomes" id="UP000828390"/>
    </source>
</evidence>
<evidence type="ECO:0000256" key="1">
    <source>
        <dbReference type="SAM" id="MobiDB-lite"/>
    </source>
</evidence>
<protein>
    <recommendedName>
        <fullName evidence="2">OTU domain-containing protein</fullName>
    </recommendedName>
</protein>
<evidence type="ECO:0000313" key="3">
    <source>
        <dbReference type="EMBL" id="KAH3769041.1"/>
    </source>
</evidence>
<feature type="domain" description="OTU" evidence="2">
    <location>
        <begin position="247"/>
        <end position="385"/>
    </location>
</feature>
<organism evidence="3 4">
    <name type="scientific">Dreissena polymorpha</name>
    <name type="common">Zebra mussel</name>
    <name type="synonym">Mytilus polymorpha</name>
    <dbReference type="NCBI Taxonomy" id="45954"/>
    <lineage>
        <taxon>Eukaryota</taxon>
        <taxon>Metazoa</taxon>
        <taxon>Spiralia</taxon>
        <taxon>Lophotrochozoa</taxon>
        <taxon>Mollusca</taxon>
        <taxon>Bivalvia</taxon>
        <taxon>Autobranchia</taxon>
        <taxon>Heteroconchia</taxon>
        <taxon>Euheterodonta</taxon>
        <taxon>Imparidentia</taxon>
        <taxon>Neoheterodontei</taxon>
        <taxon>Myida</taxon>
        <taxon>Dreissenoidea</taxon>
        <taxon>Dreissenidae</taxon>
        <taxon>Dreissena</taxon>
    </lineage>
</organism>
<feature type="region of interest" description="Disordered" evidence="1">
    <location>
        <begin position="418"/>
        <end position="445"/>
    </location>
</feature>
<feature type="compositionally biased region" description="Basic and acidic residues" evidence="1">
    <location>
        <begin position="149"/>
        <end position="161"/>
    </location>
</feature>
<dbReference type="InterPro" id="IPR003323">
    <property type="entry name" value="OTU_dom"/>
</dbReference>
<proteinExistence type="predicted"/>
<keyword evidence="4" id="KW-1185">Reference proteome</keyword>
<dbReference type="PROSITE" id="PS50802">
    <property type="entry name" value="OTU"/>
    <property type="match status" value="1"/>
</dbReference>
<name>A0A9D4IBE1_DREPO</name>
<feature type="compositionally biased region" description="Acidic residues" evidence="1">
    <location>
        <begin position="104"/>
        <end position="113"/>
    </location>
</feature>
<sequence>MEPTEDWESISKMLEDFSDENKDTDENIVFIATKLQDELDNNLNDIQESANILEKDNNTEKSAEKNTYSDDNDSDNIPLADLVRQRQRQCKRSLFKGDSSCSESELDTDDDVADPTYRITKKDIHSSDSEMNEVQKRKKKKIIKKRNLSEARRKMHAERSYHLPSGKNVEPSPPGSKEKLRNKAWKRIPTKRSRTKRNTPGRPMAFRHMHQAIQKAKQESSNQHKARQLISDMHKRNIDALLASNGLKRVRIEGDGNCLFKAVCVSPCDFESPEILRQKLCDHLSAKLDTYIDFLPNNTCANKMDKYISKVNFLREEGHWDNDLADALPLAIANVSGRVLKIYYSRRANPMYNPTLHADTDANDCINLAFIQVPGLEHYDACTNATTPKNANYDFTDTGIPTNEHTETVDVQTITPRKQAKYNSPAKFTGKRKRKAQPEKVEEKY</sequence>
<feature type="compositionally biased region" description="Basic residues" evidence="1">
    <location>
        <begin position="182"/>
        <end position="202"/>
    </location>
</feature>
<dbReference type="InterPro" id="IPR038765">
    <property type="entry name" value="Papain-like_cys_pep_sf"/>
</dbReference>
<evidence type="ECO:0000259" key="2">
    <source>
        <dbReference type="PROSITE" id="PS50802"/>
    </source>
</evidence>
<gene>
    <name evidence="3" type="ORF">DPMN_170288</name>
</gene>
<accession>A0A9D4IBE1</accession>
<dbReference type="Proteomes" id="UP000828390">
    <property type="component" value="Unassembled WGS sequence"/>
</dbReference>
<feature type="compositionally biased region" description="Basic and acidic residues" evidence="1">
    <location>
        <begin position="436"/>
        <end position="445"/>
    </location>
</feature>
<feature type="compositionally biased region" description="Basic and acidic residues" evidence="1">
    <location>
        <begin position="53"/>
        <end position="68"/>
    </location>
</feature>
<dbReference type="SUPFAM" id="SSF54001">
    <property type="entry name" value="Cysteine proteinases"/>
    <property type="match status" value="1"/>
</dbReference>
<reference evidence="3" key="1">
    <citation type="journal article" date="2019" name="bioRxiv">
        <title>The Genome of the Zebra Mussel, Dreissena polymorpha: A Resource for Invasive Species Research.</title>
        <authorList>
            <person name="McCartney M.A."/>
            <person name="Auch B."/>
            <person name="Kono T."/>
            <person name="Mallez S."/>
            <person name="Zhang Y."/>
            <person name="Obille A."/>
            <person name="Becker A."/>
            <person name="Abrahante J.E."/>
            <person name="Garbe J."/>
            <person name="Badalamenti J.P."/>
            <person name="Herman A."/>
            <person name="Mangelson H."/>
            <person name="Liachko I."/>
            <person name="Sullivan S."/>
            <person name="Sone E.D."/>
            <person name="Koren S."/>
            <person name="Silverstein K.A.T."/>
            <person name="Beckman K.B."/>
            <person name="Gohl D.M."/>
        </authorList>
    </citation>
    <scope>NUCLEOTIDE SEQUENCE</scope>
    <source>
        <strain evidence="3">Duluth1</strain>
        <tissue evidence="3">Whole animal</tissue>
    </source>
</reference>
<comment type="caution">
    <text evidence="3">The sequence shown here is derived from an EMBL/GenBank/DDBJ whole genome shotgun (WGS) entry which is preliminary data.</text>
</comment>
<dbReference type="CDD" id="cd22744">
    <property type="entry name" value="OTU"/>
    <property type="match status" value="1"/>
</dbReference>